<evidence type="ECO:0000313" key="2">
    <source>
        <dbReference type="Proteomes" id="UP000233786"/>
    </source>
</evidence>
<dbReference type="PANTHER" id="PTHR34309">
    <property type="entry name" value="SLR1406 PROTEIN"/>
    <property type="match status" value="1"/>
</dbReference>
<reference evidence="1" key="1">
    <citation type="submission" date="2017-12" db="EMBL/GenBank/DDBJ databases">
        <title>Sequencing the genomes of 1000 Actinobacteria strains.</title>
        <authorList>
            <person name="Klenk H.-P."/>
        </authorList>
    </citation>
    <scope>NUCLEOTIDE SEQUENCE [LARGE SCALE GENOMIC DNA]</scope>
    <source>
        <strain evidence="1">DSM 44228</strain>
    </source>
</reference>
<proteinExistence type="predicted"/>
<dbReference type="Pfam" id="PF03928">
    <property type="entry name" value="HbpS-like"/>
    <property type="match status" value="1"/>
</dbReference>
<dbReference type="RefSeq" id="WP_010696099.1">
    <property type="nucleotide sequence ID" value="NZ_CP061007.1"/>
</dbReference>
<organism evidence="1 2">
    <name type="scientific">Saccharopolyspora spinosa</name>
    <dbReference type="NCBI Taxonomy" id="60894"/>
    <lineage>
        <taxon>Bacteria</taxon>
        <taxon>Bacillati</taxon>
        <taxon>Actinomycetota</taxon>
        <taxon>Actinomycetes</taxon>
        <taxon>Pseudonocardiales</taxon>
        <taxon>Pseudonocardiaceae</taxon>
        <taxon>Saccharopolyspora</taxon>
    </lineage>
</organism>
<dbReference type="EMBL" id="PJNB01000001">
    <property type="protein sequence ID" value="PKW18490.1"/>
    <property type="molecule type" value="Genomic_DNA"/>
</dbReference>
<dbReference type="AlphaFoldDB" id="A0A2N3Y6E9"/>
<dbReference type="InterPro" id="IPR005624">
    <property type="entry name" value="PduO/GlcC-like"/>
</dbReference>
<dbReference type="InterPro" id="IPR052517">
    <property type="entry name" value="GlcG_carb_metab_protein"/>
</dbReference>
<dbReference type="Gene3D" id="3.30.450.150">
    <property type="entry name" value="Haem-degrading domain"/>
    <property type="match status" value="1"/>
</dbReference>
<gene>
    <name evidence="1" type="ORF">A8926_6581</name>
</gene>
<dbReference type="SUPFAM" id="SSF143744">
    <property type="entry name" value="GlcG-like"/>
    <property type="match status" value="1"/>
</dbReference>
<protein>
    <submittedName>
        <fullName evidence="1">Uncharacterized protein GlcG (DUF336 family)</fullName>
    </submittedName>
</protein>
<keyword evidence="2" id="KW-1185">Reference proteome</keyword>
<sequence length="143" mass="14243">MSEDLLSTTVETATLAGAQRGITAAMARARALGIAVTVAVVDRGGHLLALARDETANLVSLDLAIGKAHTALVMQSDTRGIAGLVAPGQELYHLDLALSGRPLVAFAGGLPVGAPAIGAVGVSGGRPEQDEKIASAAVAAWVA</sequence>
<dbReference type="PANTHER" id="PTHR34309:SF1">
    <property type="entry name" value="PROTEIN GLCG"/>
    <property type="match status" value="1"/>
</dbReference>
<dbReference type="InterPro" id="IPR038084">
    <property type="entry name" value="PduO/GlcC-like_sf"/>
</dbReference>
<dbReference type="OrthoDB" id="9815788at2"/>
<dbReference type="STRING" id="994479.GCA_000194155_03130"/>
<comment type="caution">
    <text evidence="1">The sequence shown here is derived from an EMBL/GenBank/DDBJ whole genome shotgun (WGS) entry which is preliminary data.</text>
</comment>
<name>A0A2N3Y6E9_SACSN</name>
<evidence type="ECO:0000313" key="1">
    <source>
        <dbReference type="EMBL" id="PKW18490.1"/>
    </source>
</evidence>
<dbReference type="Proteomes" id="UP000233786">
    <property type="component" value="Unassembled WGS sequence"/>
</dbReference>
<accession>A0A2N3Y6E9</accession>